<gene>
    <name evidence="5" type="ORF">CSCA_2390</name>
</gene>
<dbReference type="AlphaFoldDB" id="A0A0E3M897"/>
<feature type="domain" description="4Fe-4S ferredoxin-type" evidence="4">
    <location>
        <begin position="38"/>
        <end position="65"/>
    </location>
</feature>
<evidence type="ECO:0000256" key="1">
    <source>
        <dbReference type="ARBA" id="ARBA00022723"/>
    </source>
</evidence>
<dbReference type="Gene3D" id="3.30.70.20">
    <property type="match status" value="2"/>
</dbReference>
<dbReference type="GO" id="GO:0051536">
    <property type="term" value="F:iron-sulfur cluster binding"/>
    <property type="evidence" value="ECO:0007669"/>
    <property type="project" value="UniProtKB-KW"/>
</dbReference>
<dbReference type="GO" id="GO:0046872">
    <property type="term" value="F:metal ion binding"/>
    <property type="evidence" value="ECO:0007669"/>
    <property type="project" value="UniProtKB-KW"/>
</dbReference>
<dbReference type="PROSITE" id="PS51379">
    <property type="entry name" value="4FE4S_FER_2"/>
    <property type="match status" value="2"/>
</dbReference>
<feature type="domain" description="4Fe-4S ferredoxin-type" evidence="4">
    <location>
        <begin position="2"/>
        <end position="31"/>
    </location>
</feature>
<dbReference type="STRING" id="1548.CSCA_2390"/>
<dbReference type="RefSeq" id="WP_029160273.1">
    <property type="nucleotide sequence ID" value="NZ_CP009933.1"/>
</dbReference>
<proteinExistence type="predicted"/>
<dbReference type="PANTHER" id="PTHR43122:SF1">
    <property type="entry name" value="IRON-SULFUR-BINDING PROTEIN"/>
    <property type="match status" value="1"/>
</dbReference>
<dbReference type="Proteomes" id="UP000033115">
    <property type="component" value="Chromosome"/>
</dbReference>
<evidence type="ECO:0000313" key="6">
    <source>
        <dbReference type="Proteomes" id="UP000033115"/>
    </source>
</evidence>
<keyword evidence="3" id="KW-0411">Iron-sulfur</keyword>
<reference evidence="5 6" key="1">
    <citation type="journal article" date="2015" name="J. Biotechnol.">
        <title>Complete genome sequence of a malodorant-producing acetogen, Clostridium scatologenes ATCC 25775(T).</title>
        <authorList>
            <person name="Zhu Z."/>
            <person name="Guo T."/>
            <person name="Zheng H."/>
            <person name="Song T."/>
            <person name="Ouyang P."/>
            <person name="Xie J."/>
        </authorList>
    </citation>
    <scope>NUCLEOTIDE SEQUENCE [LARGE SCALE GENOMIC DNA]</scope>
    <source>
        <strain evidence="5 6">ATCC 25775</strain>
    </source>
</reference>
<accession>A0A0E3M897</accession>
<dbReference type="EMBL" id="CP009933">
    <property type="protein sequence ID" value="AKA69515.1"/>
    <property type="molecule type" value="Genomic_DNA"/>
</dbReference>
<dbReference type="Pfam" id="PF12838">
    <property type="entry name" value="Fer4_7"/>
    <property type="match status" value="1"/>
</dbReference>
<evidence type="ECO:0000313" key="5">
    <source>
        <dbReference type="EMBL" id="AKA69515.1"/>
    </source>
</evidence>
<name>A0A0E3M897_CLOSL</name>
<dbReference type="PANTHER" id="PTHR43122">
    <property type="entry name" value="FERREDOXIN SUBUNIT OF PYRUVATE:FLAVODOXIN OXIDOREDUCTASE-RELATED"/>
    <property type="match status" value="1"/>
</dbReference>
<dbReference type="SUPFAM" id="SSF54862">
    <property type="entry name" value="4Fe-4S ferredoxins"/>
    <property type="match status" value="1"/>
</dbReference>
<organism evidence="5 6">
    <name type="scientific">Clostridium scatologenes</name>
    <dbReference type="NCBI Taxonomy" id="1548"/>
    <lineage>
        <taxon>Bacteria</taxon>
        <taxon>Bacillati</taxon>
        <taxon>Bacillota</taxon>
        <taxon>Clostridia</taxon>
        <taxon>Eubacteriales</taxon>
        <taxon>Clostridiaceae</taxon>
        <taxon>Clostridium</taxon>
    </lineage>
</organism>
<sequence>MEKAKANTKRCKGCYYCVKACPKEAITVSDEVNLKGYAVIKIDEEKCIACGMCYTVCPDYVFELV</sequence>
<protein>
    <submittedName>
        <fullName evidence="5">Oxidoreductase ferredoxin subunit</fullName>
    </submittedName>
</protein>
<keyword evidence="6" id="KW-1185">Reference proteome</keyword>
<dbReference type="InterPro" id="IPR017900">
    <property type="entry name" value="4Fe4S_Fe_S_CS"/>
</dbReference>
<keyword evidence="1" id="KW-0479">Metal-binding</keyword>
<dbReference type="PROSITE" id="PS00198">
    <property type="entry name" value="4FE4S_FER_1"/>
    <property type="match status" value="1"/>
</dbReference>
<dbReference type="HOGENOM" id="CLU_139698_5_3_9"/>
<evidence type="ECO:0000256" key="2">
    <source>
        <dbReference type="ARBA" id="ARBA00023004"/>
    </source>
</evidence>
<dbReference type="KEGG" id="csq:CSCA_2390"/>
<evidence type="ECO:0000259" key="4">
    <source>
        <dbReference type="PROSITE" id="PS51379"/>
    </source>
</evidence>
<keyword evidence="2" id="KW-0408">Iron</keyword>
<evidence type="ECO:0000256" key="3">
    <source>
        <dbReference type="ARBA" id="ARBA00023014"/>
    </source>
</evidence>
<dbReference type="InterPro" id="IPR017896">
    <property type="entry name" value="4Fe4S_Fe-S-bd"/>
</dbReference>